<evidence type="ECO:0000256" key="2">
    <source>
        <dbReference type="ARBA" id="ARBA00022553"/>
    </source>
</evidence>
<dbReference type="Proteomes" id="UP000693981">
    <property type="component" value="Unassembled WGS sequence"/>
</dbReference>
<evidence type="ECO:0000256" key="3">
    <source>
        <dbReference type="ARBA" id="ARBA00022723"/>
    </source>
</evidence>
<dbReference type="GO" id="GO:0008270">
    <property type="term" value="F:zinc ion binding"/>
    <property type="evidence" value="ECO:0007669"/>
    <property type="project" value="UniProtKB-KW"/>
</dbReference>
<evidence type="ECO:0000256" key="1">
    <source>
        <dbReference type="ARBA" id="ARBA00004141"/>
    </source>
</evidence>
<keyword evidence="4 11" id="KW-0547">Nucleotide-binding</keyword>
<feature type="region of interest" description="Disordered" evidence="12">
    <location>
        <begin position="1820"/>
        <end position="1847"/>
    </location>
</feature>
<organism evidence="14 15">
    <name type="scientific">Phytophthora boehmeriae</name>
    <dbReference type="NCBI Taxonomy" id="109152"/>
    <lineage>
        <taxon>Eukaryota</taxon>
        <taxon>Sar</taxon>
        <taxon>Stramenopiles</taxon>
        <taxon>Oomycota</taxon>
        <taxon>Peronosporomycetes</taxon>
        <taxon>Peronosporales</taxon>
        <taxon>Peronosporaceae</taxon>
        <taxon>Phytophthora</taxon>
    </lineage>
</organism>
<dbReference type="Pfam" id="PF13246">
    <property type="entry name" value="Cation_ATPase"/>
    <property type="match status" value="1"/>
</dbReference>
<dbReference type="CDD" id="cd15543">
    <property type="entry name" value="PHD_RSF1"/>
    <property type="match status" value="1"/>
</dbReference>
<keyword evidence="5" id="KW-0863">Zinc-finger</keyword>
<dbReference type="SFLD" id="SFLDG00002">
    <property type="entry name" value="C1.7:_P-type_atpase_like"/>
    <property type="match status" value="1"/>
</dbReference>
<keyword evidence="8 11" id="KW-0460">Magnesium</keyword>
<dbReference type="EMBL" id="JAGDFL010000177">
    <property type="protein sequence ID" value="KAG7396002.1"/>
    <property type="molecule type" value="Genomic_DNA"/>
</dbReference>
<feature type="transmembrane region" description="Helical" evidence="11">
    <location>
        <begin position="1728"/>
        <end position="1751"/>
    </location>
</feature>
<dbReference type="SFLD" id="SFLDS00003">
    <property type="entry name" value="Haloacid_Dehalogenase"/>
    <property type="match status" value="1"/>
</dbReference>
<feature type="region of interest" description="Disordered" evidence="12">
    <location>
        <begin position="282"/>
        <end position="347"/>
    </location>
</feature>
<evidence type="ECO:0000256" key="12">
    <source>
        <dbReference type="SAM" id="MobiDB-lite"/>
    </source>
</evidence>
<dbReference type="InterPro" id="IPR001487">
    <property type="entry name" value="Bromodomain"/>
</dbReference>
<dbReference type="GO" id="GO:0140358">
    <property type="term" value="F:P-type transmembrane transporter activity"/>
    <property type="evidence" value="ECO:0007669"/>
    <property type="project" value="InterPro"/>
</dbReference>
<proteinExistence type="inferred from homology"/>
<comment type="similarity">
    <text evidence="11">Belongs to the cation transport ATPase (P-type) (TC 3.A.3) family. Type V subfamily.</text>
</comment>
<dbReference type="SMART" id="SM00297">
    <property type="entry name" value="BROMO"/>
    <property type="match status" value="1"/>
</dbReference>
<feature type="transmembrane region" description="Helical" evidence="11">
    <location>
        <begin position="757"/>
        <end position="777"/>
    </location>
</feature>
<dbReference type="InterPro" id="IPR047819">
    <property type="entry name" value="P5A-ATPase_N"/>
</dbReference>
<evidence type="ECO:0000256" key="4">
    <source>
        <dbReference type="ARBA" id="ARBA00022741"/>
    </source>
</evidence>
<feature type="transmembrane region" description="Helical" evidence="11">
    <location>
        <begin position="1515"/>
        <end position="1535"/>
    </location>
</feature>
<evidence type="ECO:0000256" key="8">
    <source>
        <dbReference type="ARBA" id="ARBA00022842"/>
    </source>
</evidence>
<feature type="compositionally biased region" description="Acidic residues" evidence="12">
    <location>
        <begin position="1829"/>
        <end position="1838"/>
    </location>
</feature>
<dbReference type="NCBIfam" id="TIGR01494">
    <property type="entry name" value="ATPase_P-type"/>
    <property type="match status" value="1"/>
</dbReference>
<dbReference type="PROSITE" id="PS50014">
    <property type="entry name" value="BROMODOMAIN_2"/>
    <property type="match status" value="1"/>
</dbReference>
<comment type="subcellular location">
    <subcellularLocation>
        <location evidence="1 11">Membrane</location>
        <topology evidence="1 11">Multi-pass membrane protein</topology>
    </subcellularLocation>
</comment>
<dbReference type="Pfam" id="PF00122">
    <property type="entry name" value="E1-E2_ATPase"/>
    <property type="match status" value="1"/>
</dbReference>
<gene>
    <name evidence="14" type="ORF">PHYBOEH_002908</name>
</gene>
<evidence type="ECO:0000313" key="14">
    <source>
        <dbReference type="EMBL" id="KAG7396002.1"/>
    </source>
</evidence>
<comment type="caution">
    <text evidence="11">Lacks conserved residue(s) required for the propagation of feature annotation.</text>
</comment>
<feature type="transmembrane region" description="Helical" evidence="11">
    <location>
        <begin position="1555"/>
        <end position="1579"/>
    </location>
</feature>
<evidence type="ECO:0000256" key="7">
    <source>
        <dbReference type="ARBA" id="ARBA00022840"/>
    </source>
</evidence>
<dbReference type="GO" id="GO:0005524">
    <property type="term" value="F:ATP binding"/>
    <property type="evidence" value="ECO:0007669"/>
    <property type="project" value="UniProtKB-UniRule"/>
</dbReference>
<keyword evidence="11" id="KW-1133">Transmembrane helix</keyword>
<sequence length="1847" mass="199392">MSAGSISTQVMPPGSLQIPPYGMAPGSMPMGARVNNMQTMNQGTNTGTLVDVDFGYGPLGVVINYSNRGTIVVTEFSNDNGMIGQAQASGKVQVGDEVYAAMTHNYRLKEEIRHRTLMEAIVFLEFNIEAEWLDPCWKASPLQSAKNAVSTATIASAAMRLYALDDAISYGRMKRGGKRNKPRNPSSANSSRPGSPTKTALVSQETSAPTGPISHPSDLPFMKKLSNGVIVLADKMIHRILEGQKERASNTYAYRRAKSELAAVTSLTEDEVEQWIQVSSTVASTSQSGRGGLSVSTSSQGGAAGRHGTPKRKHPGSQAAGSAGQRPSSSRKRRAQGSANTAAPPPPEAQFVELRCYQLKTPQLFFPAGSAQDMTLRMRLEYIVDLLLRNELALAFSAPVNAEDVPGYADLIKHPMDLGTVKMRLSRGFYDQRFELVVRDVNLIWDNCFTFNRLDADISQCANRLRSIFNRMFEQWIMNVPPNTPLTHLASEELCRQCGQMNAQDSMLLCDSCDAAYHLFCLQPPLAAIPPGNCNDSMASTSADTELEVVDLAADAPRSGFVTASAEEFERVELLQAASSAQKALFALGCVFSVGILAVLVAWKPKWHARLLYSPAPSTLDACCVLVVHTVSWTSSKKKKKTKRFYQECALVQPGHAPVWFEFRKNRYVADEKAPLGFARLENALEEPLASAQRRCLEGSGWSTVQVEALAGIHGANELALQAQTWPRVLLRKVAHPFYIFQVISAIVWLGEGYTAYAIVIAVLSALSIVWEVHELVTNDKKLHTRLAHAEHSVVNGVRVIRDSRERRISPAELVVGDVVVVDEGVIPADLALLSGHCMADEATLTGEAIPVTKQALATTNASFAVNASLKTTHRESVLFAGSTVLELAHSSSTQGHRNESKASTRGVVLSAGFSTSKGELFRTILFPTPLQLQQRLERDSYRFLCVLSLLAVIMFAVRLHQAARDKEVSFGDAFTSALDLITIAVPPALPVVLTAGVGFALSRLESQADVACIDAARMNVAGHIDCFCFDKTGTLSSDHLDFHGVDECSAAPPNSAASPTHKQTPSFHGLQREVEVLSLPAILGLATCHGLTERSGQIEGYALERDMFRATGYSLEPESSENTVMPGQFAAVIASPIGKLFGVVARFPFDAARQRSSVVIEDLDSGNRFAYAKGSPEAIKKVCSTNTLPNNYVARARSYAHQGFYVVALATKTVPAAVVSPKSEAAEPMARDAVESSLTFLGFLLFVNQVKPESPYVVGSLEEAGVDVRIITGDDALTAIHVARKINMDMQPSVLLIDAQRHSEGIDSDLVVVYTDVDELAQSTREGTSDGDSEDTWAPVDIHTFFSLAEGSTLAVTGAAIEQLLVSSNENEDEKSTATTGPPTATPLDFAEELMGRAKVFARVRPHQKTWIVETLMTRHGACVGMCGDGANDCGALKAAHVGLALSRDDAALVAPFTSRSLRVSDAVELLREGRGALSAAFVAFRYMVIYSVVQVTLSAAMNNLHSQMSDHQFLFDDLVVVFALSLLMVRTPAALQLGSASVAPFNRMPPRTLFAAEIVLSLVGQLGIFLGCVYIALAAAEARPWFCSAGHALELTRAASDGGEGDPDVVSSPCYVFVPGKPADLTVYSYENSVLWRFGHLQYWIAAVGLNVRDAYRAPLLRTNRTFVLYGFVLLIILLAQLLGDTGNDDNNQTATSAAVAKALKERGVDVTLGARALPAGFAWSLFPLFLFDAGCVLCWEIVVVGLILPRFQMNHSGRFRRNRKGNSGWLSIFGGSSDGDKQSLVSPYVPERNGLLGDKLGGGKEIAIAKQSLQPLSSRGNVDAVGSDDDEEEDVLSIKSSEIV</sequence>
<keyword evidence="3 11" id="KW-0479">Metal-binding</keyword>
<dbReference type="EC" id="7.2.2.-" evidence="11"/>
<dbReference type="GO" id="GO:0019829">
    <property type="term" value="F:ATPase-coupled monoatomic cation transmembrane transporter activity"/>
    <property type="evidence" value="ECO:0007669"/>
    <property type="project" value="UniProtKB-UniRule"/>
</dbReference>
<evidence type="ECO:0000256" key="6">
    <source>
        <dbReference type="ARBA" id="ARBA00022833"/>
    </source>
</evidence>
<name>A0A8T1WPQ9_9STRA</name>
<dbReference type="Pfam" id="PF12409">
    <property type="entry name" value="P5-ATPase"/>
    <property type="match status" value="1"/>
</dbReference>
<dbReference type="Pfam" id="PF00439">
    <property type="entry name" value="Bromodomain"/>
    <property type="match status" value="1"/>
</dbReference>
<dbReference type="GO" id="GO:0016887">
    <property type="term" value="F:ATP hydrolysis activity"/>
    <property type="evidence" value="ECO:0007669"/>
    <property type="project" value="InterPro"/>
</dbReference>
<feature type="transmembrane region" description="Helical" evidence="11">
    <location>
        <begin position="584"/>
        <end position="603"/>
    </location>
</feature>
<dbReference type="PANTHER" id="PTHR45630">
    <property type="entry name" value="CATION-TRANSPORTING ATPASE-RELATED"/>
    <property type="match status" value="1"/>
</dbReference>
<dbReference type="NCBIfam" id="TIGR01657">
    <property type="entry name" value="P-ATPase-V"/>
    <property type="match status" value="1"/>
</dbReference>
<evidence type="ECO:0000256" key="5">
    <source>
        <dbReference type="ARBA" id="ARBA00022771"/>
    </source>
</evidence>
<dbReference type="InterPro" id="IPR001965">
    <property type="entry name" value="Znf_PHD"/>
</dbReference>
<dbReference type="SMART" id="SM00249">
    <property type="entry name" value="PHD"/>
    <property type="match status" value="1"/>
</dbReference>
<dbReference type="Pfam" id="PF00628">
    <property type="entry name" value="PHD"/>
    <property type="match status" value="1"/>
</dbReference>
<keyword evidence="7 11" id="KW-0067">ATP-binding</keyword>
<keyword evidence="9 11" id="KW-1278">Translocase</keyword>
<feature type="compositionally biased region" description="Low complexity" evidence="12">
    <location>
        <begin position="183"/>
        <end position="196"/>
    </location>
</feature>
<keyword evidence="6" id="KW-0862">Zinc</keyword>
<dbReference type="InterPro" id="IPR001757">
    <property type="entry name" value="P_typ_ATPase"/>
</dbReference>
<protein>
    <recommendedName>
        <fullName evidence="11">Cation-transporting ATPase</fullName>
        <ecNumber evidence="11">7.2.2.-</ecNumber>
    </recommendedName>
</protein>
<dbReference type="PANTHER" id="PTHR45630:SF8">
    <property type="entry name" value="CATION-TRANSPORTING ATPASE"/>
    <property type="match status" value="1"/>
</dbReference>
<keyword evidence="15" id="KW-1185">Reference proteome</keyword>
<keyword evidence="2" id="KW-0597">Phosphoprotein</keyword>
<feature type="compositionally biased region" description="Polar residues" evidence="12">
    <location>
        <begin position="1"/>
        <end position="10"/>
    </location>
</feature>
<dbReference type="InterPro" id="IPR019787">
    <property type="entry name" value="Znf_PHD-finger"/>
</dbReference>
<dbReference type="InterPro" id="IPR044492">
    <property type="entry name" value="P_typ_ATPase_HD_dom"/>
</dbReference>
<feature type="transmembrane region" description="Helical" evidence="11">
    <location>
        <begin position="942"/>
        <end position="960"/>
    </location>
</feature>
<evidence type="ECO:0000313" key="15">
    <source>
        <dbReference type="Proteomes" id="UP000693981"/>
    </source>
</evidence>
<dbReference type="CDD" id="cd04369">
    <property type="entry name" value="Bromodomain"/>
    <property type="match status" value="1"/>
</dbReference>
<reference evidence="14" key="1">
    <citation type="submission" date="2021-02" db="EMBL/GenBank/DDBJ databases">
        <authorList>
            <person name="Palmer J.M."/>
        </authorList>
    </citation>
    <scope>NUCLEOTIDE SEQUENCE</scope>
    <source>
        <strain evidence="14">SCRP23</strain>
    </source>
</reference>
<dbReference type="GO" id="GO:0016020">
    <property type="term" value="C:membrane"/>
    <property type="evidence" value="ECO:0007669"/>
    <property type="project" value="UniProtKB-SubCell"/>
</dbReference>
<dbReference type="InterPro" id="IPR006544">
    <property type="entry name" value="P-type_TPase_V"/>
</dbReference>
<dbReference type="SFLD" id="SFLDF00027">
    <property type="entry name" value="p-type_atpase"/>
    <property type="match status" value="1"/>
</dbReference>
<feature type="region of interest" description="Disordered" evidence="12">
    <location>
        <begin position="173"/>
        <end position="219"/>
    </location>
</feature>
<evidence type="ECO:0000256" key="10">
    <source>
        <dbReference type="PROSITE-ProRule" id="PRU00035"/>
    </source>
</evidence>
<evidence type="ECO:0000256" key="9">
    <source>
        <dbReference type="ARBA" id="ARBA00022967"/>
    </source>
</evidence>
<comment type="catalytic activity">
    <reaction evidence="11">
        <text>ATP + H2O = ADP + phosphate + H(+)</text>
        <dbReference type="Rhea" id="RHEA:13065"/>
        <dbReference type="ChEBI" id="CHEBI:15377"/>
        <dbReference type="ChEBI" id="CHEBI:15378"/>
        <dbReference type="ChEBI" id="CHEBI:30616"/>
        <dbReference type="ChEBI" id="CHEBI:43474"/>
        <dbReference type="ChEBI" id="CHEBI:456216"/>
    </reaction>
</comment>
<keyword evidence="10" id="KW-0103">Bromodomain</keyword>
<keyword evidence="11" id="KW-0472">Membrane</keyword>
<evidence type="ECO:0000259" key="13">
    <source>
        <dbReference type="PROSITE" id="PS50014"/>
    </source>
</evidence>
<dbReference type="OrthoDB" id="48943at2759"/>
<comment type="caution">
    <text evidence="14">The sequence shown here is derived from an EMBL/GenBank/DDBJ whole genome shotgun (WGS) entry which is preliminary data.</text>
</comment>
<feature type="compositionally biased region" description="Polar residues" evidence="12">
    <location>
        <begin position="197"/>
        <end position="209"/>
    </location>
</feature>
<dbReference type="InterPro" id="IPR059000">
    <property type="entry name" value="ATPase_P-type_domA"/>
</dbReference>
<feature type="region of interest" description="Disordered" evidence="12">
    <location>
        <begin position="1"/>
        <end position="22"/>
    </location>
</feature>
<feature type="transmembrane region" description="Helical" evidence="11">
    <location>
        <begin position="1669"/>
        <end position="1686"/>
    </location>
</feature>
<feature type="compositionally biased region" description="Basic residues" evidence="12">
    <location>
        <begin position="173"/>
        <end position="182"/>
    </location>
</feature>
<feature type="domain" description="Bromo" evidence="13">
    <location>
        <begin position="388"/>
        <end position="459"/>
    </location>
</feature>
<evidence type="ECO:0000256" key="11">
    <source>
        <dbReference type="RuleBase" id="RU362082"/>
    </source>
</evidence>
<keyword evidence="11" id="KW-0812">Transmembrane</keyword>
<accession>A0A8T1WPQ9</accession>
<feature type="transmembrane region" description="Helical" evidence="11">
    <location>
        <begin position="734"/>
        <end position="751"/>
    </location>
</feature>